<feature type="region of interest" description="Disordered" evidence="1">
    <location>
        <begin position="165"/>
        <end position="191"/>
    </location>
</feature>
<feature type="region of interest" description="Disordered" evidence="1">
    <location>
        <begin position="36"/>
        <end position="67"/>
    </location>
</feature>
<dbReference type="EMBL" id="CP021121">
    <property type="protein sequence ID" value="ARQ69212.1"/>
    <property type="molecule type" value="Genomic_DNA"/>
</dbReference>
<sequence>MLVGLGRLTWVRTATDEEDVRFAAVAADIATAVGEEGNCVGTPGQTPTTLESSDSSRRPPAEASGGARICPAEQLVGAAVTEWPVGQGVAETCRLHLGDITFDLHVAYGPIDHPWWDEVSRLDVPATACPSPLDPTRHSAMSREERMPFRLPDMLDAFAVASAGRHGRDAPGTLDRARPVAGAAEGGRPGR</sequence>
<feature type="compositionally biased region" description="Polar residues" evidence="1">
    <location>
        <begin position="43"/>
        <end position="53"/>
    </location>
</feature>
<dbReference type="AlphaFoldDB" id="A0A1W7CWQ5"/>
<gene>
    <name evidence="2" type="ORF">CAG99_10355</name>
</gene>
<evidence type="ECO:0000313" key="3">
    <source>
        <dbReference type="Proteomes" id="UP000194218"/>
    </source>
</evidence>
<reference evidence="2 3" key="1">
    <citation type="submission" date="2017-05" db="EMBL/GenBank/DDBJ databases">
        <title>Complete genome sequence of Streptomyces sp. SCSIO 03032 revealed the diverse biosynthetic pathways for its bioactive secondary metabolites.</title>
        <authorList>
            <person name="Ma L."/>
            <person name="Zhu Y."/>
            <person name="Zhang W."/>
            <person name="Zhang G."/>
            <person name="Tian X."/>
            <person name="Zhang S."/>
            <person name="Zhang C."/>
        </authorList>
    </citation>
    <scope>NUCLEOTIDE SEQUENCE [LARGE SCALE GENOMIC DNA]</scope>
    <source>
        <strain evidence="2 3">SCSIO 03032</strain>
    </source>
</reference>
<protein>
    <submittedName>
        <fullName evidence="2">Uncharacterized protein</fullName>
    </submittedName>
</protein>
<keyword evidence="3" id="KW-1185">Reference proteome</keyword>
<evidence type="ECO:0000313" key="2">
    <source>
        <dbReference type="EMBL" id="ARQ69212.1"/>
    </source>
</evidence>
<evidence type="ECO:0000256" key="1">
    <source>
        <dbReference type="SAM" id="MobiDB-lite"/>
    </source>
</evidence>
<dbReference type="KEGG" id="smao:CAG99_10355"/>
<organism evidence="2 3">
    <name type="scientific">Streptomyces marincola</name>
    <dbReference type="NCBI Taxonomy" id="2878388"/>
    <lineage>
        <taxon>Bacteria</taxon>
        <taxon>Bacillati</taxon>
        <taxon>Actinomycetota</taxon>
        <taxon>Actinomycetes</taxon>
        <taxon>Kitasatosporales</taxon>
        <taxon>Streptomycetaceae</taxon>
        <taxon>Streptomyces</taxon>
    </lineage>
</organism>
<dbReference type="Proteomes" id="UP000194218">
    <property type="component" value="Chromosome"/>
</dbReference>
<name>A0A1W7CWQ5_9ACTN</name>
<accession>A0A1W7CWQ5</accession>
<proteinExistence type="predicted"/>